<evidence type="ECO:0000313" key="2">
    <source>
        <dbReference type="EMBL" id="AYV99235.1"/>
    </source>
</evidence>
<reference evidence="2" key="1">
    <citation type="submission" date="2018-09" db="EMBL/GenBank/DDBJ databases">
        <authorList>
            <person name="Katneni V.K."/>
            <person name="Shashi Shekhar M."/>
            <person name="Karthic K."/>
            <person name="Jangam A.K."/>
            <person name="Vijayan K.K."/>
        </authorList>
    </citation>
    <scope>NUCLEOTIDE SEQUENCE</scope>
    <source>
        <strain evidence="2">WSSV_CIBA_002</strain>
    </source>
</reference>
<dbReference type="EMBL" id="MH883318">
    <property type="protein sequence ID" value="AYV99235.1"/>
    <property type="molecule type" value="Genomic_DNA"/>
</dbReference>
<feature type="compositionally biased region" description="Basic residues" evidence="1">
    <location>
        <begin position="71"/>
        <end position="110"/>
    </location>
</feature>
<protein>
    <submittedName>
        <fullName evidence="2">Wssv060</fullName>
    </submittedName>
</protein>
<name>A0A3G5BHF5_9VIRU</name>
<sequence length="127" mass="14722">MGQEVSKLDAPTSSKNRQRRKIRTSKILSRSGDCVAGDCSDLENDEGKRDTDQEGGGRGIKKVVEEEEVMKKKRKGKRKGKGRNSSGKKRKNRVKRKKKKMERRKKRRMLKTNMLHLLHLYRSGQNK</sequence>
<proteinExistence type="predicted"/>
<feature type="region of interest" description="Disordered" evidence="1">
    <location>
        <begin position="1"/>
        <end position="127"/>
    </location>
</feature>
<organism evidence="2">
    <name type="scientific">White spot syndrome virus</name>
    <dbReference type="NCBI Taxonomy" id="342409"/>
    <lineage>
        <taxon>Viruses</taxon>
        <taxon>Viruses incertae sedis</taxon>
        <taxon>Naldaviricetes</taxon>
        <taxon>Nimaviridae</taxon>
        <taxon>Whispovirus</taxon>
    </lineage>
</organism>
<evidence type="ECO:0000256" key="1">
    <source>
        <dbReference type="SAM" id="MobiDB-lite"/>
    </source>
</evidence>
<accession>A0A3G5BHF5</accession>